<dbReference type="GeneID" id="85386582"/>
<name>A0AAD8XNL3_GLOAC</name>
<proteinExistence type="predicted"/>
<feature type="region of interest" description="Disordered" evidence="1">
    <location>
        <begin position="27"/>
        <end position="54"/>
    </location>
</feature>
<evidence type="ECO:0000313" key="2">
    <source>
        <dbReference type="EMBL" id="KAK1730602.1"/>
    </source>
</evidence>
<reference evidence="2" key="1">
    <citation type="submission" date="2021-12" db="EMBL/GenBank/DDBJ databases">
        <title>Comparative genomics, transcriptomics and evolutionary studies reveal genomic signatures of adaptation to plant cell wall in hemibiotrophic fungi.</title>
        <authorList>
            <consortium name="DOE Joint Genome Institute"/>
            <person name="Baroncelli R."/>
            <person name="Diaz J.F."/>
            <person name="Benocci T."/>
            <person name="Peng M."/>
            <person name="Battaglia E."/>
            <person name="Haridas S."/>
            <person name="Andreopoulos W."/>
            <person name="Labutti K."/>
            <person name="Pangilinan J."/>
            <person name="Floch G.L."/>
            <person name="Makela M.R."/>
            <person name="Henrissat B."/>
            <person name="Grigoriev I.V."/>
            <person name="Crouch J.A."/>
            <person name="De Vries R.P."/>
            <person name="Sukno S.A."/>
            <person name="Thon M.R."/>
        </authorList>
    </citation>
    <scope>NUCLEOTIDE SEQUENCE</scope>
    <source>
        <strain evidence="2">CBS 112980</strain>
    </source>
</reference>
<sequence>MQLQAAHAHTHTFAHIRIHACRSRIRSSRELARRGGGGARGEGKEEGKGTSLRPWTLVEALQVPGNGKTDERTSAKASINQDTYTRNLGRLSTRLGLPSTGRGSWRNKHTLLRPYPRKVRTAHVGRVWSRLQGPKVHDPRYLTFSVPLGPFLEITSQSAIPLGNLGQPLGTTNDHDNDETAGNFFDLPRDSLGMCFHVSKRGSLD</sequence>
<evidence type="ECO:0000256" key="1">
    <source>
        <dbReference type="SAM" id="MobiDB-lite"/>
    </source>
</evidence>
<dbReference type="RefSeq" id="XP_060370657.1">
    <property type="nucleotide sequence ID" value="XM_060502683.1"/>
</dbReference>
<gene>
    <name evidence="2" type="ORF">BDZ83DRAFT_376320</name>
</gene>
<dbReference type="Proteomes" id="UP001244207">
    <property type="component" value="Unassembled WGS sequence"/>
</dbReference>
<dbReference type="EMBL" id="JAHMHS010000006">
    <property type="protein sequence ID" value="KAK1730602.1"/>
    <property type="molecule type" value="Genomic_DNA"/>
</dbReference>
<keyword evidence="3" id="KW-1185">Reference proteome</keyword>
<dbReference type="AlphaFoldDB" id="A0AAD8XNL3"/>
<organism evidence="2 3">
    <name type="scientific">Glomerella acutata</name>
    <name type="common">Colletotrichum acutatum</name>
    <dbReference type="NCBI Taxonomy" id="27357"/>
    <lineage>
        <taxon>Eukaryota</taxon>
        <taxon>Fungi</taxon>
        <taxon>Dikarya</taxon>
        <taxon>Ascomycota</taxon>
        <taxon>Pezizomycotina</taxon>
        <taxon>Sordariomycetes</taxon>
        <taxon>Hypocreomycetidae</taxon>
        <taxon>Glomerellales</taxon>
        <taxon>Glomerellaceae</taxon>
        <taxon>Colletotrichum</taxon>
        <taxon>Colletotrichum acutatum species complex</taxon>
    </lineage>
</organism>
<evidence type="ECO:0000313" key="3">
    <source>
        <dbReference type="Proteomes" id="UP001244207"/>
    </source>
</evidence>
<protein>
    <submittedName>
        <fullName evidence="2">Uncharacterized protein</fullName>
    </submittedName>
</protein>
<accession>A0AAD8XNL3</accession>
<comment type="caution">
    <text evidence="2">The sequence shown here is derived from an EMBL/GenBank/DDBJ whole genome shotgun (WGS) entry which is preliminary data.</text>
</comment>